<proteinExistence type="predicted"/>
<dbReference type="InterPro" id="IPR000086">
    <property type="entry name" value="NUDIX_hydrolase_dom"/>
</dbReference>
<dbReference type="SUPFAM" id="SSF55811">
    <property type="entry name" value="Nudix"/>
    <property type="match status" value="1"/>
</dbReference>
<dbReference type="Pfam" id="PF00293">
    <property type="entry name" value="NUDIX"/>
    <property type="match status" value="1"/>
</dbReference>
<dbReference type="PROSITE" id="PS51462">
    <property type="entry name" value="NUDIX"/>
    <property type="match status" value="1"/>
</dbReference>
<protein>
    <submittedName>
        <fullName evidence="3">NUDIX domain-containing protein</fullName>
    </submittedName>
</protein>
<accession>A0ABT0QW95</accession>
<feature type="domain" description="Nudix hydrolase" evidence="2">
    <location>
        <begin position="40"/>
        <end position="173"/>
    </location>
</feature>
<sequence length="208" mass="21942">MILPDLRERLLALPSSPERSAYLGFLETRGEDAVRRDGGPEHITASTFVLSPGLDQVLLCFHRKGQFWVQFGGHIEPGDATIAGAALREAREESGVRDLALASTAITDLDRHELHGGFRCAAHWDVGFTAILDRSAAIAVSEESEAVRWFALDALPRAIPAALETRLAAAVRAASRSATAGSTTAGSAATGSAAPVRPPLPPDAPSRS</sequence>
<dbReference type="InterPro" id="IPR015797">
    <property type="entry name" value="NUDIX_hydrolase-like_dom_sf"/>
</dbReference>
<evidence type="ECO:0000259" key="2">
    <source>
        <dbReference type="PROSITE" id="PS51462"/>
    </source>
</evidence>
<feature type="compositionally biased region" description="Low complexity" evidence="1">
    <location>
        <begin position="176"/>
        <end position="195"/>
    </location>
</feature>
<evidence type="ECO:0000313" key="3">
    <source>
        <dbReference type="EMBL" id="MCL6421935.1"/>
    </source>
</evidence>
<reference evidence="3" key="1">
    <citation type="submission" date="2022-02" db="EMBL/GenBank/DDBJ databases">
        <authorList>
            <person name="Lee M."/>
            <person name="Kim S.-J."/>
            <person name="Jung M.-Y."/>
        </authorList>
    </citation>
    <scope>NUCLEOTIDE SEQUENCE</scope>
    <source>
        <strain evidence="3">JHP9</strain>
    </source>
</reference>
<dbReference type="Proteomes" id="UP001203761">
    <property type="component" value="Unassembled WGS sequence"/>
</dbReference>
<comment type="caution">
    <text evidence="3">The sequence shown here is derived from an EMBL/GenBank/DDBJ whole genome shotgun (WGS) entry which is preliminary data.</text>
</comment>
<organism evidence="3 4">
    <name type="scientific">Brachybacterium equifaecis</name>
    <dbReference type="NCBI Taxonomy" id="2910770"/>
    <lineage>
        <taxon>Bacteria</taxon>
        <taxon>Bacillati</taxon>
        <taxon>Actinomycetota</taxon>
        <taxon>Actinomycetes</taxon>
        <taxon>Micrococcales</taxon>
        <taxon>Dermabacteraceae</taxon>
        <taxon>Brachybacterium</taxon>
    </lineage>
</organism>
<dbReference type="CDD" id="cd03674">
    <property type="entry name" value="NUDIX_Hydrolase"/>
    <property type="match status" value="1"/>
</dbReference>
<feature type="region of interest" description="Disordered" evidence="1">
    <location>
        <begin position="176"/>
        <end position="208"/>
    </location>
</feature>
<gene>
    <name evidence="3" type="ORF">Bequi_00795</name>
</gene>
<dbReference type="Gene3D" id="3.90.79.10">
    <property type="entry name" value="Nucleoside Triphosphate Pyrophosphohydrolase"/>
    <property type="match status" value="1"/>
</dbReference>
<name>A0ABT0QW95_9MICO</name>
<evidence type="ECO:0000313" key="4">
    <source>
        <dbReference type="Proteomes" id="UP001203761"/>
    </source>
</evidence>
<feature type="compositionally biased region" description="Pro residues" evidence="1">
    <location>
        <begin position="196"/>
        <end position="208"/>
    </location>
</feature>
<dbReference type="RefSeq" id="WP_249736087.1">
    <property type="nucleotide sequence ID" value="NZ_JAKNCJ010000001.1"/>
</dbReference>
<evidence type="ECO:0000256" key="1">
    <source>
        <dbReference type="SAM" id="MobiDB-lite"/>
    </source>
</evidence>
<dbReference type="EMBL" id="JAKNCJ010000001">
    <property type="protein sequence ID" value="MCL6421935.1"/>
    <property type="molecule type" value="Genomic_DNA"/>
</dbReference>
<keyword evidence="4" id="KW-1185">Reference proteome</keyword>